<feature type="compositionally biased region" description="Low complexity" evidence="1">
    <location>
        <begin position="157"/>
        <end position="177"/>
    </location>
</feature>
<dbReference type="Proteomes" id="UP000009286">
    <property type="component" value="Chromosome"/>
</dbReference>
<feature type="compositionally biased region" description="Low complexity" evidence="1">
    <location>
        <begin position="74"/>
        <end position="89"/>
    </location>
</feature>
<dbReference type="KEGG" id="mai:MICA_2435"/>
<feature type="signal peptide" evidence="2">
    <location>
        <begin position="1"/>
        <end position="30"/>
    </location>
</feature>
<dbReference type="Gene3D" id="3.55.50.70">
    <property type="match status" value="1"/>
</dbReference>
<accession>G2KNU2</accession>
<dbReference type="EMBL" id="CP002382">
    <property type="protein sequence ID" value="AEP10737.1"/>
    <property type="molecule type" value="Genomic_DNA"/>
</dbReference>
<organism evidence="4 5">
    <name type="scientific">Micavibrio aeruginosavorus (strain ARL-13)</name>
    <dbReference type="NCBI Taxonomy" id="856793"/>
    <lineage>
        <taxon>Bacteria</taxon>
        <taxon>Pseudomonadati</taxon>
        <taxon>Bdellovibrionota</taxon>
        <taxon>Bdellovibrionia</taxon>
        <taxon>Bdellovibrionales</taxon>
        <taxon>Pseudobdellovibrionaceae</taxon>
        <taxon>Micavibrio</taxon>
    </lineage>
</organism>
<dbReference type="STRING" id="856793.MICA_2435"/>
<dbReference type="InterPro" id="IPR018927">
    <property type="entry name" value="Pilus_synth_Q_C"/>
</dbReference>
<dbReference type="Pfam" id="PF10671">
    <property type="entry name" value="TcpQ"/>
    <property type="match status" value="1"/>
</dbReference>
<keyword evidence="2" id="KW-0732">Signal</keyword>
<sequence>MISRTLFSSRVLLLGTACVLTTSFAAPALAGFEFTPPPATAVATDAGQDTDGVMPPVSAVPVSEVEIIDVTMTDGTTTDMGASGTVMDDLPPPPRPMPVMDEEPAPAPKPMMRLSPATQAPHVHADAPPAPRAPQADHATHHQPVRQKPALVVSKGAAPSLPSPHASAPATPSSAVPASHHAMAEGFGRDLPLVLAMRQIVPAGYGYVFDPAVDQGQRVDWDGGAAWPTVLENAVAAYGLSVRVMDDAKRVWVGPATAAPVSAPVSAPVATPVPVTPPAAMPAHEPAHEPIREVYIRRGETQAEPVIRDAAPAPMEAVTPVSEDPVAVEAPTPLMGVEDVGFIDPVATPRAPGDVAMVDDMTMSDASLTAPAPVAPVAMDHAVQTSFNPDAIQTWNADRGASLRDVLLQWSYDAGVELVWNSAQDFKLPASITMKSNYTDAVLSVLSAFNDQDARPLGRLHPNLPQGPSVLVVDVQPL</sequence>
<reference evidence="4 5" key="1">
    <citation type="journal article" date="2011" name="BMC Genomics">
        <title>Genomic insights into an obligate epibiotic bacterial predator: Micavibrio aeruginosavorus ARL-13.</title>
        <authorList>
            <person name="Wang Z."/>
            <person name="Kadouri D."/>
            <person name="Wu M."/>
        </authorList>
    </citation>
    <scope>NUCLEOTIDE SEQUENCE [LARGE SCALE GENOMIC DNA]</scope>
    <source>
        <strain evidence="4 5">ARL-13</strain>
    </source>
</reference>
<feature type="chain" id="PRO_5003432664" description="Toxin co-regulated pilus biosynthesis protein Q C-terminal domain-containing protein" evidence="2">
    <location>
        <begin position="31"/>
        <end position="478"/>
    </location>
</feature>
<feature type="region of interest" description="Disordered" evidence="1">
    <location>
        <begin position="74"/>
        <end position="177"/>
    </location>
</feature>
<name>G2KNU2_MICAA</name>
<feature type="domain" description="Toxin co-regulated pilus biosynthesis protein Q C-terminal" evidence="3">
    <location>
        <begin position="393"/>
        <end position="473"/>
    </location>
</feature>
<protein>
    <recommendedName>
        <fullName evidence="3">Toxin co-regulated pilus biosynthesis protein Q C-terminal domain-containing protein</fullName>
    </recommendedName>
</protein>
<dbReference type="eggNOG" id="ENOG5030VZE">
    <property type="taxonomic scope" value="Bacteria"/>
</dbReference>
<evidence type="ECO:0000313" key="5">
    <source>
        <dbReference type="Proteomes" id="UP000009286"/>
    </source>
</evidence>
<evidence type="ECO:0000313" key="4">
    <source>
        <dbReference type="EMBL" id="AEP10737.1"/>
    </source>
</evidence>
<evidence type="ECO:0000259" key="3">
    <source>
        <dbReference type="Pfam" id="PF10671"/>
    </source>
</evidence>
<keyword evidence="5" id="KW-1185">Reference proteome</keyword>
<gene>
    <name evidence="4" type="ordered locus">MICA_2435</name>
</gene>
<dbReference type="HOGENOM" id="CLU_570860_0_0_5"/>
<dbReference type="AlphaFoldDB" id="G2KNU2"/>
<dbReference type="RefSeq" id="WP_014103960.1">
    <property type="nucleotide sequence ID" value="NC_016026.1"/>
</dbReference>
<proteinExistence type="predicted"/>
<dbReference type="OrthoDB" id="8455663at2"/>
<evidence type="ECO:0000256" key="2">
    <source>
        <dbReference type="SAM" id="SignalP"/>
    </source>
</evidence>
<evidence type="ECO:0000256" key="1">
    <source>
        <dbReference type="SAM" id="MobiDB-lite"/>
    </source>
</evidence>